<dbReference type="SUPFAM" id="SSF48371">
    <property type="entry name" value="ARM repeat"/>
    <property type="match status" value="1"/>
</dbReference>
<dbReference type="EMBL" id="BPLR01016296">
    <property type="protein sequence ID" value="GIY82852.1"/>
    <property type="molecule type" value="Genomic_DNA"/>
</dbReference>
<dbReference type="InterPro" id="IPR016024">
    <property type="entry name" value="ARM-type_fold"/>
</dbReference>
<dbReference type="InterPro" id="IPR057567">
    <property type="entry name" value="TPR_TTI1_C"/>
</dbReference>
<dbReference type="AlphaFoldDB" id="A0AAV4WJ91"/>
<evidence type="ECO:0000313" key="3">
    <source>
        <dbReference type="EMBL" id="GIY82852.1"/>
    </source>
</evidence>
<dbReference type="Proteomes" id="UP001054945">
    <property type="component" value="Unassembled WGS sequence"/>
</dbReference>
<dbReference type="Pfam" id="PF24181">
    <property type="entry name" value="TPR_TTI1_C"/>
    <property type="match status" value="2"/>
</dbReference>
<gene>
    <name evidence="3" type="primary">TTI1_3</name>
    <name evidence="3" type="ORF">CEXT_255801</name>
</gene>
<dbReference type="Pfam" id="PF24176">
    <property type="entry name" value="TPR_TTI1_2nd"/>
    <property type="match status" value="1"/>
</dbReference>
<comment type="caution">
    <text evidence="3">The sequence shown here is derived from an EMBL/GenBank/DDBJ whole genome shotgun (WGS) entry which is preliminary data.</text>
</comment>
<sequence>MALNILGDLIVLVLGDIVPVDSTKIRTLTDKSEVTNVVKNETWFKETSSKLSTNDVQKLIVLRSIQGYIQVLGNSIDRLVLSSNHIEKFVMSLINLLEFDTSMISIVEEISTQWDISVNHNVWPKKRFLYFQNDEILVTIYNICQCLGESEHRQSILNFLIEKLHASELYLLQSIFLIGCIVEGFPKHLDSTIEQSESIKDIIDELLSILGDVEEYKDNSAVQIFKSQLDQFSNSALYSNYKLLQICLILESIAKCTKALGTEFRIFLTKVLFNVMETAGSSNYILAHSGRLCLYCISHSCGYGSVLELIKENADYIVNGISVNFHHFLYRPEMTVVLRVVIEESDGTMLPLFSDSINQVIRILDLNQDKAYSLLIVLKTVALSIKKWFPPTEKEVPRLIAEDLKMHFLKKKSLVESTENSTSIDANEENDIEISDEYDSKKEPLLHVKILSAILKRCSHLQSSKILFIQVLSLEIMEICIVALRDFELQLHPLIHQLWNPFIPRFSEDQKVILHAFRVLLVIVEECYDFVPLCFVKIGSLLCKLDASGKDIAAVAEVCLPFLQSEQPKIIQSAAFQTFEDLAKSEPDAIWWYINQTYSQSPVTSPYDTF</sequence>
<name>A0AAV4WJ91_CAEEX</name>
<organism evidence="3 4">
    <name type="scientific">Caerostris extrusa</name>
    <name type="common">Bark spider</name>
    <name type="synonym">Caerostris bankana</name>
    <dbReference type="NCBI Taxonomy" id="172846"/>
    <lineage>
        <taxon>Eukaryota</taxon>
        <taxon>Metazoa</taxon>
        <taxon>Ecdysozoa</taxon>
        <taxon>Arthropoda</taxon>
        <taxon>Chelicerata</taxon>
        <taxon>Arachnida</taxon>
        <taxon>Araneae</taxon>
        <taxon>Araneomorphae</taxon>
        <taxon>Entelegynae</taxon>
        <taxon>Araneoidea</taxon>
        <taxon>Araneidae</taxon>
        <taxon>Caerostris</taxon>
    </lineage>
</organism>
<keyword evidence="1" id="KW-0732">Signal</keyword>
<feature type="signal peptide" evidence="1">
    <location>
        <begin position="1"/>
        <end position="22"/>
    </location>
</feature>
<evidence type="ECO:0000313" key="4">
    <source>
        <dbReference type="Proteomes" id="UP001054945"/>
    </source>
</evidence>
<evidence type="ECO:0000259" key="2">
    <source>
        <dbReference type="Pfam" id="PF24181"/>
    </source>
</evidence>
<feature type="domain" description="TTI1 C-terminal TPR" evidence="2">
    <location>
        <begin position="377"/>
        <end position="531"/>
    </location>
</feature>
<dbReference type="Pfam" id="PF21547">
    <property type="entry name" value="TTI1"/>
    <property type="match status" value="1"/>
</dbReference>
<protein>
    <submittedName>
        <fullName evidence="3">TELO2-interacting protein 1</fullName>
    </submittedName>
</protein>
<dbReference type="PANTHER" id="PTHR18460">
    <property type="entry name" value="TEL2 INTERACTING PROTEIN 1 TTI1 FAMILY MEMBER"/>
    <property type="match status" value="1"/>
</dbReference>
<dbReference type="InterPro" id="IPR049362">
    <property type="entry name" value="TTI1_rpt"/>
</dbReference>
<dbReference type="GO" id="GO:0005737">
    <property type="term" value="C:cytoplasm"/>
    <property type="evidence" value="ECO:0007669"/>
    <property type="project" value="TreeGrafter"/>
</dbReference>
<evidence type="ECO:0000256" key="1">
    <source>
        <dbReference type="SAM" id="SignalP"/>
    </source>
</evidence>
<dbReference type="InterPro" id="IPR052587">
    <property type="entry name" value="TELO2-interacting_protein_1"/>
</dbReference>
<reference evidence="3 4" key="1">
    <citation type="submission" date="2021-06" db="EMBL/GenBank/DDBJ databases">
        <title>Caerostris extrusa draft genome.</title>
        <authorList>
            <person name="Kono N."/>
            <person name="Arakawa K."/>
        </authorList>
    </citation>
    <scope>NUCLEOTIDE SEQUENCE [LARGE SCALE GENOMIC DNA]</scope>
</reference>
<keyword evidence="4" id="KW-1185">Reference proteome</keyword>
<feature type="chain" id="PRO_5043932562" evidence="1">
    <location>
        <begin position="23"/>
        <end position="610"/>
    </location>
</feature>
<feature type="domain" description="TTI1 C-terminal TPR" evidence="2">
    <location>
        <begin position="537"/>
        <end position="591"/>
    </location>
</feature>
<dbReference type="PANTHER" id="PTHR18460:SF3">
    <property type="entry name" value="TELO2-INTERACTING PROTEIN 1 HOMOLOG"/>
    <property type="match status" value="1"/>
</dbReference>
<accession>A0AAV4WJ91</accession>
<proteinExistence type="predicted"/>